<proteinExistence type="predicted"/>
<keyword evidence="2" id="KW-1185">Reference proteome</keyword>
<protein>
    <submittedName>
        <fullName evidence="1">Uncharacterized protein</fullName>
    </submittedName>
</protein>
<sequence>MGEIHDANDLEKETYEQQDVIERAGPVALINSRMTKDEVKRDLDRVDRLQQALDDATVANFYLYGQLRRVGALIEIGHDPLNNGFIASNVEGFTVDAVNPRNSDQVFVRFQENKDSDGVEFQSRCGIEPDGNHTEVLRIPGISDGRVVVDFGASHGRPRICIWNEAPIGYGDPDEIITL</sequence>
<dbReference type="AlphaFoldDB" id="A0A1H8U201"/>
<evidence type="ECO:0000313" key="2">
    <source>
        <dbReference type="Proteomes" id="UP000198775"/>
    </source>
</evidence>
<dbReference type="RefSeq" id="WP_092663234.1">
    <property type="nucleotide sequence ID" value="NZ_FOCX01000025.1"/>
</dbReference>
<accession>A0A1H8U201</accession>
<evidence type="ECO:0000313" key="1">
    <source>
        <dbReference type="EMBL" id="SEO97137.1"/>
    </source>
</evidence>
<name>A0A1H8U201_9EURY</name>
<organism evidence="1 2">
    <name type="scientific">Halorientalis persicus</name>
    <dbReference type="NCBI Taxonomy" id="1367881"/>
    <lineage>
        <taxon>Archaea</taxon>
        <taxon>Methanobacteriati</taxon>
        <taxon>Methanobacteriota</taxon>
        <taxon>Stenosarchaea group</taxon>
        <taxon>Halobacteria</taxon>
        <taxon>Halobacteriales</taxon>
        <taxon>Haloarculaceae</taxon>
        <taxon>Halorientalis</taxon>
    </lineage>
</organism>
<reference evidence="2" key="1">
    <citation type="submission" date="2016-10" db="EMBL/GenBank/DDBJ databases">
        <authorList>
            <person name="Varghese N."/>
            <person name="Submissions S."/>
        </authorList>
    </citation>
    <scope>NUCLEOTIDE SEQUENCE [LARGE SCALE GENOMIC DNA]</scope>
    <source>
        <strain evidence="2">IBRC-M 10043</strain>
    </source>
</reference>
<dbReference type="EMBL" id="FOCX01000025">
    <property type="protein sequence ID" value="SEO97137.1"/>
    <property type="molecule type" value="Genomic_DNA"/>
</dbReference>
<dbReference type="Proteomes" id="UP000198775">
    <property type="component" value="Unassembled WGS sequence"/>
</dbReference>
<gene>
    <name evidence="1" type="ORF">SAMN05216388_102521</name>
</gene>